<gene>
    <name evidence="11" type="ORF">H8R10_03900</name>
</gene>
<evidence type="ECO:0000256" key="9">
    <source>
        <dbReference type="SAM" id="Phobius"/>
    </source>
</evidence>
<evidence type="ECO:0000256" key="2">
    <source>
        <dbReference type="ARBA" id="ARBA00008583"/>
    </source>
</evidence>
<evidence type="ECO:0000256" key="8">
    <source>
        <dbReference type="ARBA" id="ARBA00023136"/>
    </source>
</evidence>
<protein>
    <submittedName>
        <fullName evidence="11">Amino acid permease</fullName>
    </submittedName>
</protein>
<keyword evidence="3" id="KW-0813">Transport</keyword>
<dbReference type="Gene3D" id="1.20.1740.10">
    <property type="entry name" value="Amino acid/polyamine transporter I"/>
    <property type="match status" value="1"/>
</dbReference>
<evidence type="ECO:0000256" key="6">
    <source>
        <dbReference type="ARBA" id="ARBA00022970"/>
    </source>
</evidence>
<keyword evidence="12" id="KW-1185">Reference proteome</keyword>
<reference evidence="11 12" key="1">
    <citation type="submission" date="2020-08" db="EMBL/GenBank/DDBJ databases">
        <title>Winkia gen. nov., sp. nov., isolated from faeces of the Anser albifrons in China.</title>
        <authorList>
            <person name="Liu Q."/>
        </authorList>
    </citation>
    <scope>NUCLEOTIDE SEQUENCE [LARGE SCALE GENOMIC DNA]</scope>
    <source>
        <strain evidence="11 12">C62</strain>
    </source>
</reference>
<dbReference type="EMBL" id="JACRUO010000001">
    <property type="protein sequence ID" value="MBD3689373.1"/>
    <property type="molecule type" value="Genomic_DNA"/>
</dbReference>
<feature type="transmembrane region" description="Helical" evidence="9">
    <location>
        <begin position="252"/>
        <end position="271"/>
    </location>
</feature>
<keyword evidence="7 9" id="KW-1133">Transmembrane helix</keyword>
<dbReference type="GO" id="GO:0005886">
    <property type="term" value="C:plasma membrane"/>
    <property type="evidence" value="ECO:0007669"/>
    <property type="project" value="UniProtKB-SubCell"/>
</dbReference>
<keyword evidence="6" id="KW-0029">Amino-acid transport</keyword>
<accession>A0A8I0GD59</accession>
<feature type="transmembrane region" description="Helical" evidence="9">
    <location>
        <begin position="51"/>
        <end position="71"/>
    </location>
</feature>
<comment type="similarity">
    <text evidence="2">Belongs to the amino acid-polyamine-organocation (APC) superfamily. Amino acid transporter (AAT) (TC 2.A.3.1) family.</text>
</comment>
<feature type="transmembrane region" description="Helical" evidence="9">
    <location>
        <begin position="416"/>
        <end position="435"/>
    </location>
</feature>
<organism evidence="11 12">
    <name type="scientific">Nanchangia anserum</name>
    <dbReference type="NCBI Taxonomy" id="2692125"/>
    <lineage>
        <taxon>Bacteria</taxon>
        <taxon>Bacillati</taxon>
        <taxon>Actinomycetota</taxon>
        <taxon>Actinomycetes</taxon>
        <taxon>Actinomycetales</taxon>
        <taxon>Actinomycetaceae</taxon>
        <taxon>Nanchangia</taxon>
    </lineage>
</organism>
<feature type="domain" description="Amino acid permease/ SLC12A" evidence="10">
    <location>
        <begin position="27"/>
        <end position="463"/>
    </location>
</feature>
<dbReference type="PIRSF" id="PIRSF006060">
    <property type="entry name" value="AA_transporter"/>
    <property type="match status" value="1"/>
</dbReference>
<feature type="transmembrane region" description="Helical" evidence="9">
    <location>
        <begin position="347"/>
        <end position="365"/>
    </location>
</feature>
<keyword evidence="8 9" id="KW-0472">Membrane</keyword>
<feature type="transmembrane region" description="Helical" evidence="9">
    <location>
        <begin position="136"/>
        <end position="157"/>
    </location>
</feature>
<keyword evidence="5 9" id="KW-0812">Transmembrane</keyword>
<feature type="transmembrane region" description="Helical" evidence="9">
    <location>
        <begin position="283"/>
        <end position="304"/>
    </location>
</feature>
<feature type="transmembrane region" description="Helical" evidence="9">
    <location>
        <begin position="28"/>
        <end position="45"/>
    </location>
</feature>
<evidence type="ECO:0000256" key="7">
    <source>
        <dbReference type="ARBA" id="ARBA00022989"/>
    </source>
</evidence>
<dbReference type="GO" id="GO:0006865">
    <property type="term" value="P:amino acid transport"/>
    <property type="evidence" value="ECO:0007669"/>
    <property type="project" value="UniProtKB-KW"/>
</dbReference>
<evidence type="ECO:0000256" key="3">
    <source>
        <dbReference type="ARBA" id="ARBA00022448"/>
    </source>
</evidence>
<keyword evidence="4" id="KW-1003">Cell membrane</keyword>
<dbReference type="AlphaFoldDB" id="A0A8I0GD59"/>
<evidence type="ECO:0000256" key="4">
    <source>
        <dbReference type="ARBA" id="ARBA00022475"/>
    </source>
</evidence>
<feature type="transmembrane region" description="Helical" evidence="9">
    <location>
        <begin position="169"/>
        <end position="189"/>
    </location>
</feature>
<evidence type="ECO:0000313" key="11">
    <source>
        <dbReference type="EMBL" id="MBD3689373.1"/>
    </source>
</evidence>
<feature type="transmembrane region" description="Helical" evidence="9">
    <location>
        <begin position="105"/>
        <end position="130"/>
    </location>
</feature>
<evidence type="ECO:0000256" key="1">
    <source>
        <dbReference type="ARBA" id="ARBA00004651"/>
    </source>
</evidence>
<evidence type="ECO:0000313" key="12">
    <source>
        <dbReference type="Proteomes" id="UP000627538"/>
    </source>
</evidence>
<evidence type="ECO:0000259" key="10">
    <source>
        <dbReference type="Pfam" id="PF00324"/>
    </source>
</evidence>
<dbReference type="InterPro" id="IPR004841">
    <property type="entry name" value="AA-permease/SLC12A_dom"/>
</dbReference>
<dbReference type="FunFam" id="1.20.1740.10:FF:000001">
    <property type="entry name" value="Amino acid permease"/>
    <property type="match status" value="1"/>
</dbReference>
<feature type="transmembrane region" description="Helical" evidence="9">
    <location>
        <begin position="441"/>
        <end position="459"/>
    </location>
</feature>
<dbReference type="Proteomes" id="UP000627538">
    <property type="component" value="Unassembled WGS sequence"/>
</dbReference>
<name>A0A8I0GD59_9ACTO</name>
<dbReference type="Pfam" id="PF00324">
    <property type="entry name" value="AA_permease"/>
    <property type="match status" value="1"/>
</dbReference>
<comment type="caution">
    <text evidence="11">The sequence shown here is derived from an EMBL/GenBank/DDBJ whole genome shotgun (WGS) entry which is preliminary data.</text>
</comment>
<feature type="transmembrane region" description="Helical" evidence="9">
    <location>
        <begin position="371"/>
        <end position="395"/>
    </location>
</feature>
<feature type="transmembrane region" description="Helical" evidence="9">
    <location>
        <begin position="209"/>
        <end position="231"/>
    </location>
</feature>
<proteinExistence type="inferred from homology"/>
<dbReference type="PANTHER" id="PTHR43495">
    <property type="entry name" value="GABA PERMEASE"/>
    <property type="match status" value="1"/>
</dbReference>
<dbReference type="RefSeq" id="WP_191071425.1">
    <property type="nucleotide sequence ID" value="NZ_CP060506.1"/>
</dbReference>
<dbReference type="PANTHER" id="PTHR43495:SF2">
    <property type="entry name" value="D-SERINE_D-ALANINE_GLYCINE TRANSPORTER"/>
    <property type="match status" value="1"/>
</dbReference>
<dbReference type="GO" id="GO:0055085">
    <property type="term" value="P:transmembrane transport"/>
    <property type="evidence" value="ECO:0007669"/>
    <property type="project" value="InterPro"/>
</dbReference>
<comment type="subcellular location">
    <subcellularLocation>
        <location evidence="1">Cell membrane</location>
        <topology evidence="1">Multi-pass membrane protein</topology>
    </subcellularLocation>
</comment>
<evidence type="ECO:0000256" key="5">
    <source>
        <dbReference type="ARBA" id="ARBA00022692"/>
    </source>
</evidence>
<sequence length="492" mass="53542">MSTRDVEDIVGEHDSEAGLQRNLSNRHIQLIAIGGAIGTGLFMGSGRTISLAGPSVLLVYLIIGFVLFFVMRAMGELLLSNHSYATFSEFVEDILGPDMGFFVGWIYWLCWIVTATAEVITIVGYIHFWWPGVPSWIPALATVALLYALNALTVKAFGEVEFWFSMIKIVAIIALIVIGIGMVLTRFTSPDGTVASLTHLWDHGGFFPNGFDGFVAGFQIAIFAFVGIELVGTTAAETKDPETSLPKAINSIPVRILLFYVGALTAIMIVTPWDSVDPEMSPFVTMFSLVGLAGAASVVNAIVLTSAASSCNSGVYSTSRMLFSLARNSAAPEVFHKLSPRLIPRNALLLTCVLLLSSIVLMAFGGSVMQAFTMVTTVASILFMFVWLSIVVAYIRYRRTRPQLHASSTFRMPGGSLACGLVIVFIGLMLVALWGEPETRVAMIATFVFFLVLGAVLLVHRRRSAHADEVAAYKQRLARDREAAAQWRATHH</sequence>